<keyword evidence="1" id="KW-0472">Membrane</keyword>
<dbReference type="Pfam" id="PF03779">
    <property type="entry name" value="SPW"/>
    <property type="match status" value="1"/>
</dbReference>
<gene>
    <name evidence="3" type="ORF">FRC96_14835</name>
</gene>
<evidence type="ECO:0000256" key="1">
    <source>
        <dbReference type="SAM" id="Phobius"/>
    </source>
</evidence>
<evidence type="ECO:0000259" key="2">
    <source>
        <dbReference type="Pfam" id="PF03779"/>
    </source>
</evidence>
<sequence>MATLTRSPRRAALVYAFILTAGIWLLLSPYLLGFAWDPNAWWNATLIGASLTLIALLRFANPTGLTGLRWTTLIVALWLMISPFVADYYDIRAAFWNAFILGALTLVVATSEAASRPLRAR</sequence>
<keyword evidence="1" id="KW-1133">Transmembrane helix</keyword>
<dbReference type="InterPro" id="IPR005530">
    <property type="entry name" value="SPW"/>
</dbReference>
<feature type="domain" description="SPW repeat-containing integral membrane" evidence="2">
    <location>
        <begin position="17"/>
        <end position="109"/>
    </location>
</feature>
<accession>A0A5C6X1A8</accession>
<comment type="caution">
    <text evidence="3">The sequence shown here is derived from an EMBL/GenBank/DDBJ whole genome shotgun (WGS) entry which is preliminary data.</text>
</comment>
<name>A0A5C6X1A8_9DELT</name>
<protein>
    <recommendedName>
        <fullName evidence="2">SPW repeat-containing integral membrane domain-containing protein</fullName>
    </recommendedName>
</protein>
<reference evidence="3 4" key="1">
    <citation type="submission" date="2019-08" db="EMBL/GenBank/DDBJ databases">
        <title>Bradymonadales sp. TMQ2.</title>
        <authorList>
            <person name="Liang Q."/>
        </authorList>
    </citation>
    <scope>NUCLEOTIDE SEQUENCE [LARGE SCALE GENOMIC DNA]</scope>
    <source>
        <strain evidence="3 4">TMQ2</strain>
    </source>
</reference>
<feature type="transmembrane region" description="Helical" evidence="1">
    <location>
        <begin position="12"/>
        <end position="34"/>
    </location>
</feature>
<feature type="transmembrane region" description="Helical" evidence="1">
    <location>
        <begin position="40"/>
        <end position="60"/>
    </location>
</feature>
<keyword evidence="1" id="KW-0812">Transmembrane</keyword>
<organism evidence="3 4">
    <name type="scientific">Lujinxingia vulgaris</name>
    <dbReference type="NCBI Taxonomy" id="2600176"/>
    <lineage>
        <taxon>Bacteria</taxon>
        <taxon>Deltaproteobacteria</taxon>
        <taxon>Bradymonadales</taxon>
        <taxon>Lujinxingiaceae</taxon>
        <taxon>Lujinxingia</taxon>
    </lineage>
</organism>
<feature type="transmembrane region" description="Helical" evidence="1">
    <location>
        <begin position="67"/>
        <end position="89"/>
    </location>
</feature>
<dbReference type="RefSeq" id="WP_146975526.1">
    <property type="nucleotide sequence ID" value="NZ_VOSL01000058.1"/>
</dbReference>
<dbReference type="EMBL" id="VOSL01000058">
    <property type="protein sequence ID" value="TXD34023.1"/>
    <property type="molecule type" value="Genomic_DNA"/>
</dbReference>
<feature type="transmembrane region" description="Helical" evidence="1">
    <location>
        <begin position="95"/>
        <end position="114"/>
    </location>
</feature>
<dbReference type="OrthoDB" id="32521at2"/>
<dbReference type="AlphaFoldDB" id="A0A5C6X1A8"/>
<dbReference type="Proteomes" id="UP000321046">
    <property type="component" value="Unassembled WGS sequence"/>
</dbReference>
<evidence type="ECO:0000313" key="3">
    <source>
        <dbReference type="EMBL" id="TXD34023.1"/>
    </source>
</evidence>
<evidence type="ECO:0000313" key="4">
    <source>
        <dbReference type="Proteomes" id="UP000321046"/>
    </source>
</evidence>
<proteinExistence type="predicted"/>